<dbReference type="Proteomes" id="UP000697330">
    <property type="component" value="Unassembled WGS sequence"/>
</dbReference>
<evidence type="ECO:0000313" key="2">
    <source>
        <dbReference type="EMBL" id="HJF45576.1"/>
    </source>
</evidence>
<accession>A0A921GG00</accession>
<dbReference type="AlphaFoldDB" id="A0A921GG00"/>
<dbReference type="RefSeq" id="WP_274959322.1">
    <property type="nucleotide sequence ID" value="NZ_DYWQ01000108.1"/>
</dbReference>
<evidence type="ECO:0000259" key="1">
    <source>
        <dbReference type="Pfam" id="PF13529"/>
    </source>
</evidence>
<comment type="caution">
    <text evidence="2">The sequence shown here is derived from an EMBL/GenBank/DDBJ whole genome shotgun (WGS) entry which is preliminary data.</text>
</comment>
<feature type="non-terminal residue" evidence="2">
    <location>
        <position position="1"/>
    </location>
</feature>
<organism evidence="2 3">
    <name type="scientific">Thermophilibacter provencensis</name>
    <dbReference type="NCBI Taxonomy" id="1852386"/>
    <lineage>
        <taxon>Bacteria</taxon>
        <taxon>Bacillati</taxon>
        <taxon>Actinomycetota</taxon>
        <taxon>Coriobacteriia</taxon>
        <taxon>Coriobacteriales</taxon>
        <taxon>Atopobiaceae</taxon>
        <taxon>Thermophilibacter</taxon>
    </lineage>
</organism>
<protein>
    <submittedName>
        <fullName evidence="2">C39 family peptidase</fullName>
    </submittedName>
</protein>
<reference evidence="2" key="1">
    <citation type="journal article" date="2021" name="PeerJ">
        <title>Extensive microbial diversity within the chicken gut microbiome revealed by metagenomics and culture.</title>
        <authorList>
            <person name="Gilroy R."/>
            <person name="Ravi A."/>
            <person name="Getino M."/>
            <person name="Pursley I."/>
            <person name="Horton D.L."/>
            <person name="Alikhan N.F."/>
            <person name="Baker D."/>
            <person name="Gharbi K."/>
            <person name="Hall N."/>
            <person name="Watson M."/>
            <person name="Adriaenssens E.M."/>
            <person name="Foster-Nyarko E."/>
            <person name="Jarju S."/>
            <person name="Secka A."/>
            <person name="Antonio M."/>
            <person name="Oren A."/>
            <person name="Chaudhuri R.R."/>
            <person name="La Ragione R."/>
            <person name="Hildebrand F."/>
            <person name="Pallen M.J."/>
        </authorList>
    </citation>
    <scope>NUCLEOTIDE SEQUENCE</scope>
    <source>
        <strain evidence="2">CHK124-7917</strain>
    </source>
</reference>
<sequence length="129" mass="13762">VYVYLSGDTSYDPVQMAAFSTENGYATDGNGSAWTLMSEGAATLGLNSQTLPAVESQLKAELEAGHPLICAMEPGTFTRVGHYIVVEGMASDGTHVLVHDSNSVGRSMRVWDLETICAEAQNIWSFSVA</sequence>
<dbReference type="Pfam" id="PF13529">
    <property type="entry name" value="Peptidase_C39_2"/>
    <property type="match status" value="1"/>
</dbReference>
<gene>
    <name evidence="2" type="ORF">K8U72_07335</name>
</gene>
<evidence type="ECO:0000313" key="3">
    <source>
        <dbReference type="Proteomes" id="UP000697330"/>
    </source>
</evidence>
<reference evidence="2" key="2">
    <citation type="submission" date="2021-09" db="EMBL/GenBank/DDBJ databases">
        <authorList>
            <person name="Gilroy R."/>
        </authorList>
    </citation>
    <scope>NUCLEOTIDE SEQUENCE</scope>
    <source>
        <strain evidence="2">CHK124-7917</strain>
    </source>
</reference>
<name>A0A921GG00_9ACTN</name>
<feature type="domain" description="Peptidase C39-like" evidence="1">
    <location>
        <begin position="11"/>
        <end position="102"/>
    </location>
</feature>
<dbReference type="Gene3D" id="3.90.70.10">
    <property type="entry name" value="Cysteine proteinases"/>
    <property type="match status" value="1"/>
</dbReference>
<proteinExistence type="predicted"/>
<dbReference type="EMBL" id="DYWQ01000108">
    <property type="protein sequence ID" value="HJF45576.1"/>
    <property type="molecule type" value="Genomic_DNA"/>
</dbReference>
<dbReference type="InterPro" id="IPR039564">
    <property type="entry name" value="Peptidase_C39-like"/>
</dbReference>